<dbReference type="Gene3D" id="3.40.430.10">
    <property type="entry name" value="Dihydrofolate Reductase, subunit A"/>
    <property type="match status" value="1"/>
</dbReference>
<gene>
    <name evidence="2" type="ORF">SAMN05444583_102220</name>
</gene>
<sequence length="204" mass="22405">MKLTVTTFVTLDGVYQAPGGPQEDPSDGFVHGGWSAPYGDEDFGRFMTEVFDEADAFLLGRKTYEIFASYWPLQTDPAHPIATRLNTLPKHVVTTTLAAADWQNTRLITGDPRAAIAALKERDGRELQVHGSGELVRWLLKEGLIDTLRLLSFPVLLGTGKRLFPTDALPTAYSLVQSRTTSTGVVLSSYERSGEPEYGDLGEE</sequence>
<organism evidence="2 3">
    <name type="scientific">Rhodococcus maanshanensis</name>
    <dbReference type="NCBI Taxonomy" id="183556"/>
    <lineage>
        <taxon>Bacteria</taxon>
        <taxon>Bacillati</taxon>
        <taxon>Actinomycetota</taxon>
        <taxon>Actinomycetes</taxon>
        <taxon>Mycobacteriales</taxon>
        <taxon>Nocardiaceae</taxon>
        <taxon>Rhodococcus</taxon>
    </lineage>
</organism>
<dbReference type="InterPro" id="IPR002734">
    <property type="entry name" value="RibDG_C"/>
</dbReference>
<dbReference type="RefSeq" id="WP_072750434.1">
    <property type="nucleotide sequence ID" value="NZ_FOAW01000002.1"/>
</dbReference>
<evidence type="ECO:0000313" key="3">
    <source>
        <dbReference type="Proteomes" id="UP000198677"/>
    </source>
</evidence>
<dbReference type="AlphaFoldDB" id="A0A1H7HWL2"/>
<dbReference type="GO" id="GO:0009231">
    <property type="term" value="P:riboflavin biosynthetic process"/>
    <property type="evidence" value="ECO:0007669"/>
    <property type="project" value="InterPro"/>
</dbReference>
<evidence type="ECO:0000313" key="2">
    <source>
        <dbReference type="EMBL" id="SEK53540.1"/>
    </source>
</evidence>
<dbReference type="SUPFAM" id="SSF53597">
    <property type="entry name" value="Dihydrofolate reductase-like"/>
    <property type="match status" value="1"/>
</dbReference>
<dbReference type="InterPro" id="IPR024072">
    <property type="entry name" value="DHFR-like_dom_sf"/>
</dbReference>
<evidence type="ECO:0000259" key="1">
    <source>
        <dbReference type="Pfam" id="PF01872"/>
    </source>
</evidence>
<dbReference type="GO" id="GO:0008703">
    <property type="term" value="F:5-amino-6-(5-phosphoribosylamino)uracil reductase activity"/>
    <property type="evidence" value="ECO:0007669"/>
    <property type="project" value="InterPro"/>
</dbReference>
<reference evidence="3" key="1">
    <citation type="submission" date="2016-10" db="EMBL/GenBank/DDBJ databases">
        <authorList>
            <person name="Varghese N."/>
            <person name="Submissions S."/>
        </authorList>
    </citation>
    <scope>NUCLEOTIDE SEQUENCE [LARGE SCALE GENOMIC DNA]</scope>
    <source>
        <strain evidence="3">DSM 44675</strain>
    </source>
</reference>
<dbReference type="PANTHER" id="PTHR38011">
    <property type="entry name" value="DIHYDROFOLATE REDUCTASE FAMILY PROTEIN (AFU_ORTHOLOGUE AFUA_8G06820)"/>
    <property type="match status" value="1"/>
</dbReference>
<name>A0A1H7HWL2_9NOCA</name>
<keyword evidence="3" id="KW-1185">Reference proteome</keyword>
<feature type="domain" description="Bacterial bifunctional deaminase-reductase C-terminal" evidence="1">
    <location>
        <begin position="2"/>
        <end position="187"/>
    </location>
</feature>
<dbReference type="PANTHER" id="PTHR38011:SF2">
    <property type="entry name" value="BIFUNCTIONAL DEAMINASE-REDUCTASE DOMAIN PROTEIN"/>
    <property type="match status" value="1"/>
</dbReference>
<dbReference type="Pfam" id="PF01872">
    <property type="entry name" value="RibD_C"/>
    <property type="match status" value="1"/>
</dbReference>
<dbReference type="Proteomes" id="UP000198677">
    <property type="component" value="Unassembled WGS sequence"/>
</dbReference>
<dbReference type="OrthoDB" id="7342392at2"/>
<proteinExistence type="predicted"/>
<dbReference type="EMBL" id="FOAW01000002">
    <property type="protein sequence ID" value="SEK53540.1"/>
    <property type="molecule type" value="Genomic_DNA"/>
</dbReference>
<dbReference type="InterPro" id="IPR050765">
    <property type="entry name" value="Riboflavin_Biosynth_HTPR"/>
</dbReference>
<accession>A0A1H7HWL2</accession>
<protein>
    <submittedName>
        <fullName evidence="2">Dihydrofolate reductase</fullName>
    </submittedName>
</protein>